<dbReference type="Gene3D" id="3.30.710.10">
    <property type="entry name" value="Potassium Channel Kv1.1, Chain A"/>
    <property type="match status" value="1"/>
</dbReference>
<dbReference type="InterPro" id="IPR000210">
    <property type="entry name" value="BTB/POZ_dom"/>
</dbReference>
<reference evidence="2" key="1">
    <citation type="submission" date="2023-03" db="EMBL/GenBank/DDBJ databases">
        <title>Massive genome expansion in bonnet fungi (Mycena s.s.) driven by repeated elements and novel gene families across ecological guilds.</title>
        <authorList>
            <consortium name="Lawrence Berkeley National Laboratory"/>
            <person name="Harder C.B."/>
            <person name="Miyauchi S."/>
            <person name="Viragh M."/>
            <person name="Kuo A."/>
            <person name="Thoen E."/>
            <person name="Andreopoulos B."/>
            <person name="Lu D."/>
            <person name="Skrede I."/>
            <person name="Drula E."/>
            <person name="Henrissat B."/>
            <person name="Morin E."/>
            <person name="Kohler A."/>
            <person name="Barry K."/>
            <person name="LaButti K."/>
            <person name="Morin E."/>
            <person name="Salamov A."/>
            <person name="Lipzen A."/>
            <person name="Mereny Z."/>
            <person name="Hegedus B."/>
            <person name="Baldrian P."/>
            <person name="Stursova M."/>
            <person name="Weitz H."/>
            <person name="Taylor A."/>
            <person name="Grigoriev I.V."/>
            <person name="Nagy L.G."/>
            <person name="Martin F."/>
            <person name="Kauserud H."/>
        </authorList>
    </citation>
    <scope>NUCLEOTIDE SEQUENCE</scope>
    <source>
        <strain evidence="2">CBHHK067</strain>
    </source>
</reference>
<evidence type="ECO:0000313" key="3">
    <source>
        <dbReference type="Proteomes" id="UP001221757"/>
    </source>
</evidence>
<dbReference type="AlphaFoldDB" id="A0AAD7D7D7"/>
<dbReference type="Proteomes" id="UP001221757">
    <property type="component" value="Unassembled WGS sequence"/>
</dbReference>
<gene>
    <name evidence="2" type="ORF">B0H17DRAFT_1137873</name>
</gene>
<organism evidence="2 3">
    <name type="scientific">Mycena rosella</name>
    <name type="common">Pink bonnet</name>
    <name type="synonym">Agaricus rosellus</name>
    <dbReference type="NCBI Taxonomy" id="1033263"/>
    <lineage>
        <taxon>Eukaryota</taxon>
        <taxon>Fungi</taxon>
        <taxon>Dikarya</taxon>
        <taxon>Basidiomycota</taxon>
        <taxon>Agaricomycotina</taxon>
        <taxon>Agaricomycetes</taxon>
        <taxon>Agaricomycetidae</taxon>
        <taxon>Agaricales</taxon>
        <taxon>Marasmiineae</taxon>
        <taxon>Mycenaceae</taxon>
        <taxon>Mycena</taxon>
    </lineage>
</organism>
<evidence type="ECO:0000313" key="2">
    <source>
        <dbReference type="EMBL" id="KAJ7683178.1"/>
    </source>
</evidence>
<dbReference type="EMBL" id="JARKIE010000110">
    <property type="protein sequence ID" value="KAJ7683178.1"/>
    <property type="molecule type" value="Genomic_DNA"/>
</dbReference>
<protein>
    <recommendedName>
        <fullName evidence="1">BTB domain-containing protein</fullName>
    </recommendedName>
</protein>
<keyword evidence="3" id="KW-1185">Reference proteome</keyword>
<proteinExistence type="predicted"/>
<sequence length="243" mass="26294">MAPPFSSMSNVSLLPRSEPICPDGTLYKLHPSLLGARSPIFASMFSLPRGLDCPEHILSEGKIDKNPIHLPSCMSQYDFDSLLTYLFLGSSMHPKSEDFLISVMKLSALFNIEDGIAHTTQELHHCGNLLHPALQFELTVTTLTPGSSGIPLAHGDGHPCPQLLPGLPDRTPRLLLAHSFMSPQLLTVQTVTLPPAAQWHGPRNGKNMSGSSSIIPMSPLPVWCSWTSCETRTAKASAPSAKI</sequence>
<accession>A0AAD7D7D7</accession>
<feature type="domain" description="BTB" evidence="1">
    <location>
        <begin position="9"/>
        <end position="95"/>
    </location>
</feature>
<name>A0AAD7D7D7_MYCRO</name>
<comment type="caution">
    <text evidence="2">The sequence shown here is derived from an EMBL/GenBank/DDBJ whole genome shotgun (WGS) entry which is preliminary data.</text>
</comment>
<dbReference type="InterPro" id="IPR011333">
    <property type="entry name" value="SKP1/BTB/POZ_sf"/>
</dbReference>
<dbReference type="PROSITE" id="PS50097">
    <property type="entry name" value="BTB"/>
    <property type="match status" value="1"/>
</dbReference>
<evidence type="ECO:0000259" key="1">
    <source>
        <dbReference type="PROSITE" id="PS50097"/>
    </source>
</evidence>